<gene>
    <name evidence="6" type="ORF">H1R20_g7388</name>
</gene>
<comment type="caution">
    <text evidence="3">Lacks conserved residue(s) required for the propagation of feature annotation.</text>
</comment>
<keyword evidence="7" id="KW-1185">Reference proteome</keyword>
<dbReference type="InterPro" id="IPR051048">
    <property type="entry name" value="Peptidase_S8/S53_subtilisin"/>
</dbReference>
<dbReference type="Gene3D" id="3.40.50.200">
    <property type="entry name" value="Peptidase S8/S53 domain"/>
    <property type="match status" value="1"/>
</dbReference>
<dbReference type="InterPro" id="IPR010435">
    <property type="entry name" value="C5a/SBT2-like_Fn3"/>
</dbReference>
<feature type="domain" description="Peptidase S8/S53" evidence="4">
    <location>
        <begin position="1"/>
        <end position="99"/>
    </location>
</feature>
<comment type="caution">
    <text evidence="6">The sequence shown here is derived from an EMBL/GenBank/DDBJ whole genome shotgun (WGS) entry which is preliminary data.</text>
</comment>
<proteinExistence type="inferred from homology"/>
<dbReference type="PANTHER" id="PTHR43399">
    <property type="entry name" value="SUBTILISIN-RELATED"/>
    <property type="match status" value="1"/>
</dbReference>
<dbReference type="InterPro" id="IPR000209">
    <property type="entry name" value="Peptidase_S8/S53_dom"/>
</dbReference>
<dbReference type="SUPFAM" id="SSF52743">
    <property type="entry name" value="Subtilisin-like"/>
    <property type="match status" value="1"/>
</dbReference>
<evidence type="ECO:0000313" key="7">
    <source>
        <dbReference type="Proteomes" id="UP001140091"/>
    </source>
</evidence>
<evidence type="ECO:0000259" key="5">
    <source>
        <dbReference type="Pfam" id="PF06280"/>
    </source>
</evidence>
<dbReference type="AlphaFoldDB" id="A0A9W8JF28"/>
<evidence type="ECO:0000256" key="1">
    <source>
        <dbReference type="ARBA" id="ARBA00011073"/>
    </source>
</evidence>
<evidence type="ECO:0000313" key="6">
    <source>
        <dbReference type="EMBL" id="KAJ2929710.1"/>
    </source>
</evidence>
<evidence type="ECO:0000256" key="3">
    <source>
        <dbReference type="PROSITE-ProRule" id="PRU01240"/>
    </source>
</evidence>
<organism evidence="6 7">
    <name type="scientific">Candolleomyces eurysporus</name>
    <dbReference type="NCBI Taxonomy" id="2828524"/>
    <lineage>
        <taxon>Eukaryota</taxon>
        <taxon>Fungi</taxon>
        <taxon>Dikarya</taxon>
        <taxon>Basidiomycota</taxon>
        <taxon>Agaricomycotina</taxon>
        <taxon>Agaricomycetes</taxon>
        <taxon>Agaricomycetidae</taxon>
        <taxon>Agaricales</taxon>
        <taxon>Agaricineae</taxon>
        <taxon>Psathyrellaceae</taxon>
        <taxon>Candolleomyces</taxon>
    </lineage>
</organism>
<comment type="similarity">
    <text evidence="1 3">Belongs to the peptidase S8 family.</text>
</comment>
<dbReference type="PROSITE" id="PS51892">
    <property type="entry name" value="SUBTILASE"/>
    <property type="match status" value="1"/>
</dbReference>
<dbReference type="GO" id="GO:0006508">
    <property type="term" value="P:proteolysis"/>
    <property type="evidence" value="ECO:0007669"/>
    <property type="project" value="InterPro"/>
</dbReference>
<evidence type="ECO:0000256" key="2">
    <source>
        <dbReference type="ARBA" id="ARBA00022729"/>
    </source>
</evidence>
<dbReference type="GO" id="GO:0004252">
    <property type="term" value="F:serine-type endopeptidase activity"/>
    <property type="evidence" value="ECO:0007669"/>
    <property type="project" value="InterPro"/>
</dbReference>
<accession>A0A9W8JF28</accession>
<dbReference type="Proteomes" id="UP001140091">
    <property type="component" value="Unassembled WGS sequence"/>
</dbReference>
<dbReference type="Pfam" id="PF00082">
    <property type="entry name" value="Peptidase_S8"/>
    <property type="match status" value="1"/>
</dbReference>
<dbReference type="GO" id="GO:0016020">
    <property type="term" value="C:membrane"/>
    <property type="evidence" value="ECO:0007669"/>
    <property type="project" value="InterPro"/>
</dbReference>
<dbReference type="Gene3D" id="3.50.30.30">
    <property type="match status" value="1"/>
</dbReference>
<dbReference type="PANTHER" id="PTHR43399:SF4">
    <property type="entry name" value="CELL WALL-ASSOCIATED PROTEASE"/>
    <property type="match status" value="1"/>
</dbReference>
<dbReference type="InterPro" id="IPR036852">
    <property type="entry name" value="Peptidase_S8/S53_dom_sf"/>
</dbReference>
<sequence length="412" mass="44197">MSTFSSYGPTNDFYFKPSVAAPGGNILSLVPVNAGSFAVQSGTSMATPFLAGSIALLLEAKGKSTSVVRGVRTLFETTARSVPATLDDGALPQTVTQQGAGLINVYDAIFSTTSISTGQLVLNDTANYRPLHTFTVKNNDKKSKAYTLTHVAAGTTLSVREQSIFASLGPVPQVSAAAGVTITPSRFTLRPGESRLVTALFTPPRGVDSSRYPVYSGFIQVSGPGENYHVTYLGLAASLKNKQVVDNTDVFFGEKIPAILDSAGEVQANPTNYTFVGEDFPTFVFRLAFGSPLIRLDLVEPGIKVEAGLNKRGLPDFGHLFTFPHSIHGGSFSRVKTIGPLVERTFLSRNNENPDDNGFNTIAFDSPKFANGSTIANGAYRFLFRALKVTGDRRKQEDYETWLSPIVGIQQA</sequence>
<evidence type="ECO:0000259" key="4">
    <source>
        <dbReference type="Pfam" id="PF00082"/>
    </source>
</evidence>
<dbReference type="Pfam" id="PF06280">
    <property type="entry name" value="fn3_5"/>
    <property type="match status" value="1"/>
</dbReference>
<name>A0A9W8JF28_9AGAR</name>
<evidence type="ECO:0008006" key="8">
    <source>
        <dbReference type="Google" id="ProtNLM"/>
    </source>
</evidence>
<feature type="domain" description="C5a peptidase/Subtilisin-like protease SBT2-like Fn3-like" evidence="5">
    <location>
        <begin position="122"/>
        <end position="227"/>
    </location>
</feature>
<keyword evidence="2" id="KW-0732">Signal</keyword>
<feature type="non-terminal residue" evidence="6">
    <location>
        <position position="412"/>
    </location>
</feature>
<reference evidence="6" key="1">
    <citation type="submission" date="2022-06" db="EMBL/GenBank/DDBJ databases">
        <title>Genome Sequence of Candolleomyces eurysporus.</title>
        <authorList>
            <person name="Buettner E."/>
        </authorList>
    </citation>
    <scope>NUCLEOTIDE SEQUENCE</scope>
    <source>
        <strain evidence="6">VTCC 930004</strain>
    </source>
</reference>
<protein>
    <recommendedName>
        <fullName evidence="8">Peptidase S8/S53 domain-containing protein</fullName>
    </recommendedName>
</protein>
<dbReference type="OrthoDB" id="206201at2759"/>
<dbReference type="EMBL" id="JANBPK010000861">
    <property type="protein sequence ID" value="KAJ2929710.1"/>
    <property type="molecule type" value="Genomic_DNA"/>
</dbReference>